<reference evidence="2 3" key="2">
    <citation type="journal article" date="1995" name="Virology">
        <title>Analysis of 43 kb of the Chlorella virus PBCV-1 330-kb genome: map positions 45 to 88.</title>
        <authorList>
            <person name="Li Y."/>
            <person name="Lu Z."/>
            <person name="Burbank D.E."/>
            <person name="Kutish G.F."/>
            <person name="Rock D.L."/>
            <person name="Van Etten J.L."/>
        </authorList>
    </citation>
    <scope>NUCLEOTIDE SEQUENCE [LARGE SCALE GENOMIC DNA]</scope>
</reference>
<keyword evidence="1" id="KW-0812">Transmembrane</keyword>
<gene>
    <name evidence="2" type="primary">a119L</name>
</gene>
<feature type="transmembrane region" description="Helical" evidence="1">
    <location>
        <begin position="12"/>
        <end position="34"/>
    </location>
</feature>
<evidence type="ECO:0000313" key="2">
    <source>
        <dbReference type="EMBL" id="AAC96487.1"/>
    </source>
</evidence>
<keyword evidence="1" id="KW-1133">Transmembrane helix</keyword>
<reference evidence="2 3" key="3">
    <citation type="journal article" date="1996" name="Virology">
        <title>Analysis of 94 kb of the chlorella virus PBCV-1 330-kb genome: map positions 88 to 182.</title>
        <authorList>
            <person name="Lu Z."/>
            <person name="Li Y."/>
            <person name="Que Q."/>
            <person name="Kutish G.F."/>
            <person name="Rock D.L."/>
            <person name="Van Etten J.L."/>
        </authorList>
    </citation>
    <scope>NUCLEOTIDE SEQUENCE [LARGE SCALE GENOMIC DNA]</scope>
</reference>
<evidence type="ECO:0000256" key="1">
    <source>
        <dbReference type="SAM" id="Phobius"/>
    </source>
</evidence>
<dbReference type="RefSeq" id="NP_048467.1">
    <property type="nucleotide sequence ID" value="NC_000852.5"/>
</dbReference>
<reference evidence="2 3" key="1">
    <citation type="journal article" date="1995" name="Virology">
        <title>Analysis of 45 kb of DNA located at the left end of the chlorella virus PBCV-1 genome.</title>
        <authorList>
            <person name="Lu Z."/>
            <person name="Li Y."/>
            <person name="Zhang Y."/>
            <person name="Kutish G.F."/>
            <person name="Rock D.L."/>
            <person name="Van Etten J.L."/>
        </authorList>
    </citation>
    <scope>NUCLEOTIDE SEQUENCE [LARGE SCALE GENOMIC DNA]</scope>
</reference>
<sequence>MMVLTKVTILTRNLGCISLIWSSLLLTYVSYHIFSSVLYHGESCSLHTLWRRNELSSIFSHPYYKISPEISSVPTSSLSESQASYITLNYLFPNVSEITIIFTSSFKVVLGSQPNTLLAFVASPTRRSTSAGR</sequence>
<dbReference type="KEGG" id="vg:917852"/>
<accession>Q84440</accession>
<name>Q84440_PBCV1</name>
<evidence type="ECO:0000313" key="3">
    <source>
        <dbReference type="Proteomes" id="UP000000862"/>
    </source>
</evidence>
<reference evidence="2 3" key="8">
    <citation type="journal article" date="2010" name="J. Virol.">
        <title>Microarray analysis of Paramecium bursaria chlorella virus 1 transcription.</title>
        <authorList>
            <person name="Yanai-Balser G.M."/>
            <person name="Duncan G.A."/>
            <person name="Eudy J.D."/>
            <person name="Wang D."/>
            <person name="Li X."/>
            <person name="Agarkova I.V."/>
            <person name="Dunigan D.D."/>
            <person name="Van Etten J.L."/>
        </authorList>
    </citation>
    <scope>NUCLEOTIDE SEQUENCE [LARGE SCALE GENOMIC DNA]</scope>
</reference>
<dbReference type="PIR" id="T17609">
    <property type="entry name" value="T17609"/>
</dbReference>
<organism evidence="2 3">
    <name type="scientific">Paramecium bursaria Chlorella virus 1</name>
    <name type="common">PBCV-1</name>
    <dbReference type="NCBI Taxonomy" id="10506"/>
    <lineage>
        <taxon>Viruses</taxon>
        <taxon>Varidnaviria</taxon>
        <taxon>Bamfordvirae</taxon>
        <taxon>Nucleocytoviricota</taxon>
        <taxon>Megaviricetes</taxon>
        <taxon>Algavirales</taxon>
        <taxon>Phycodnaviridae</taxon>
        <taxon>Chlorovirus</taxon>
        <taxon>Chlorovirus vanettense</taxon>
    </lineage>
</organism>
<proteinExistence type="predicted"/>
<protein>
    <submittedName>
        <fullName evidence="2">Uncharacterized protein</fullName>
    </submittedName>
</protein>
<keyword evidence="1" id="KW-0472">Membrane</keyword>
<organismHost>
    <name type="scientific">Chlorella</name>
    <dbReference type="NCBI Taxonomy" id="3071"/>
</organismHost>
<reference evidence="2 3" key="6">
    <citation type="journal article" date="1999" name="Virology">
        <title>Chlorella virus PBCV-1 encodes a functional homospermidine synthase.</title>
        <authorList>
            <person name="Kaiser A."/>
            <person name="Vollmert M."/>
            <person name="Tholl D."/>
            <person name="Graves M.V."/>
            <person name="Gurnon J.R."/>
            <person name="Xing W."/>
            <person name="Lisec A.D."/>
            <person name="Nickerson K.W."/>
            <person name="Van Etten J.L."/>
        </authorList>
    </citation>
    <scope>NUCLEOTIDE SEQUENCE [LARGE SCALE GENOMIC DNA]</scope>
</reference>
<dbReference type="GeneID" id="917852"/>
<reference evidence="2 3" key="5">
    <citation type="journal article" date="1997" name="Virology">
        <title>Analysis of 74 kb of DNA located at the right end of the 330-kb chlorella virus PBCV-1 genome.</title>
        <authorList>
            <person name="Li Y."/>
            <person name="Lu Z."/>
            <person name="Sun L."/>
            <person name="Ropp S."/>
            <person name="Kutish G.F."/>
            <person name="Rock D.L."/>
            <person name="Van Etten J.L."/>
        </authorList>
    </citation>
    <scope>NUCLEOTIDE SEQUENCE [LARGE SCALE GENOMIC DNA]</scope>
</reference>
<keyword evidence="3" id="KW-1185">Reference proteome</keyword>
<dbReference type="Proteomes" id="UP000000862">
    <property type="component" value="Segment"/>
</dbReference>
<reference evidence="2 3" key="4">
    <citation type="journal article" date="1996" name="Virology">
        <title>Analysis of 76 kb of the chlorella virus PBCV-1 330-kb genome: map positions 182 to 258.</title>
        <authorList>
            <person name="Kutish G.F."/>
            <person name="Li Y."/>
            <person name="Lu Z."/>
            <person name="Furuta M."/>
            <person name="Rock D.L."/>
            <person name="Van Etten J.L."/>
        </authorList>
    </citation>
    <scope>NUCLEOTIDE SEQUENCE [LARGE SCALE GENOMIC DNA]</scope>
</reference>
<reference evidence="2 3" key="7">
    <citation type="journal article" date="2000" name="Virology">
        <title>Characterization of a beta-1,3-glucanase encoded by chlorella virus PBCV-1.</title>
        <authorList>
            <person name="Sun L."/>
            <person name="Gurnon J.R."/>
            <person name="Adams B.J."/>
            <person name="Graves M.V."/>
            <person name="Van Etten J.L."/>
        </authorList>
    </citation>
    <scope>NUCLEOTIDE SEQUENCE [LARGE SCALE GENOMIC DNA]</scope>
</reference>
<dbReference type="EMBL" id="JF411744">
    <property type="protein sequence ID" value="AAC96487.1"/>
    <property type="molecule type" value="Genomic_DNA"/>
</dbReference>